<reference evidence="2" key="1">
    <citation type="journal article" date="2019" name="Int. J. Syst. Evol. Microbiol.">
        <title>The Global Catalogue of Microorganisms (GCM) 10K type strain sequencing project: providing services to taxonomists for standard genome sequencing and annotation.</title>
        <authorList>
            <consortium name="The Broad Institute Genomics Platform"/>
            <consortium name="The Broad Institute Genome Sequencing Center for Infectious Disease"/>
            <person name="Wu L."/>
            <person name="Ma J."/>
        </authorList>
    </citation>
    <scope>NUCLEOTIDE SEQUENCE [LARGE SCALE GENOMIC DNA]</scope>
    <source>
        <strain evidence="2">JCM 17906</strain>
    </source>
</reference>
<evidence type="ECO:0008006" key="3">
    <source>
        <dbReference type="Google" id="ProtNLM"/>
    </source>
</evidence>
<keyword evidence="2" id="KW-1185">Reference proteome</keyword>
<name>A0ABP8S3X1_9PSEU</name>
<dbReference type="InterPro" id="IPR015422">
    <property type="entry name" value="PyrdxlP-dep_Trfase_small"/>
</dbReference>
<evidence type="ECO:0000313" key="2">
    <source>
        <dbReference type="Proteomes" id="UP001501598"/>
    </source>
</evidence>
<comment type="caution">
    <text evidence="1">The sequence shown here is derived from an EMBL/GenBank/DDBJ whole genome shotgun (WGS) entry which is preliminary data.</text>
</comment>
<dbReference type="EMBL" id="BAABGT010000116">
    <property type="protein sequence ID" value="GAA4558965.1"/>
    <property type="molecule type" value="Genomic_DNA"/>
</dbReference>
<dbReference type="RefSeq" id="WP_345427057.1">
    <property type="nucleotide sequence ID" value="NZ_BAABGT010000116.1"/>
</dbReference>
<dbReference type="Proteomes" id="UP001501598">
    <property type="component" value="Unassembled WGS sequence"/>
</dbReference>
<organism evidence="1 2">
    <name type="scientific">Pseudonocardia xishanensis</name>
    <dbReference type="NCBI Taxonomy" id="630995"/>
    <lineage>
        <taxon>Bacteria</taxon>
        <taxon>Bacillati</taxon>
        <taxon>Actinomycetota</taxon>
        <taxon>Actinomycetes</taxon>
        <taxon>Pseudonocardiales</taxon>
        <taxon>Pseudonocardiaceae</taxon>
        <taxon>Pseudonocardia</taxon>
    </lineage>
</organism>
<proteinExistence type="predicted"/>
<dbReference type="Gene3D" id="3.90.1150.10">
    <property type="entry name" value="Aspartate Aminotransferase, domain 1"/>
    <property type="match status" value="1"/>
</dbReference>
<protein>
    <recommendedName>
        <fullName evidence="3">Luciferase-like monooxygenase</fullName>
    </recommendedName>
</protein>
<evidence type="ECO:0000313" key="1">
    <source>
        <dbReference type="EMBL" id="GAA4558965.1"/>
    </source>
</evidence>
<accession>A0ABP8S3X1</accession>
<sequence length="78" mass="8527">MALWIELPHPSATRVASAALELGLRISSGPRFTVHGTADRWLRRPFTRAGLVAGLLEEASLRAAAPPNRDRPVSRWTA</sequence>
<gene>
    <name evidence="1" type="ORF">GCM10023175_66080</name>
</gene>